<organism evidence="1">
    <name type="scientific">Megaviridae environmental sample</name>
    <dbReference type="NCBI Taxonomy" id="1737588"/>
    <lineage>
        <taxon>Viruses</taxon>
        <taxon>Varidnaviria</taxon>
        <taxon>Bamfordvirae</taxon>
        <taxon>Nucleocytoviricota</taxon>
        <taxon>Megaviricetes</taxon>
        <taxon>Imitervirales</taxon>
        <taxon>Mimiviridae</taxon>
        <taxon>environmental samples</taxon>
    </lineage>
</organism>
<accession>A0A5J6VKE7</accession>
<name>A0A5J6VKE7_9VIRU</name>
<dbReference type="EMBL" id="MN448286">
    <property type="protein sequence ID" value="QFG74353.1"/>
    <property type="molecule type" value="Genomic_DNA"/>
</dbReference>
<sequence length="32" mass="4114">MYYLNKFFSILNKLKKNIYDTLKELTYFTHWH</sequence>
<evidence type="ECO:0000313" key="1">
    <source>
        <dbReference type="EMBL" id="QFG74353.1"/>
    </source>
</evidence>
<reference evidence="1" key="1">
    <citation type="journal article" date="2019" name="Philos. Trans. R. Soc. Lond., B, Biol. Sci.">
        <title>Targeted metagenomic recovery of four divergent viruses reveals shared and distinctive characteristics of giant viruses of marine eukaryotes.</title>
        <authorList>
            <person name="Needham D.M."/>
            <person name="Poirier C."/>
            <person name="Hehenberger E."/>
            <person name="Jimenez V."/>
            <person name="Swalwell J.E."/>
            <person name="Santoro A.E."/>
            <person name="Worden A.Z."/>
        </authorList>
    </citation>
    <scope>NUCLEOTIDE SEQUENCE</scope>
    <source>
        <strain evidence="1">MPacV-611</strain>
    </source>
</reference>
<protein>
    <submittedName>
        <fullName evidence="1">Uncharacterized protein</fullName>
    </submittedName>
</protein>
<proteinExistence type="predicted"/>